<feature type="chain" id="PRO_5046975315" evidence="1">
    <location>
        <begin position="22"/>
        <end position="561"/>
    </location>
</feature>
<dbReference type="Gene3D" id="2.120.10.10">
    <property type="match status" value="1"/>
</dbReference>
<evidence type="ECO:0000256" key="1">
    <source>
        <dbReference type="SAM" id="SignalP"/>
    </source>
</evidence>
<dbReference type="SUPFAM" id="SSF50939">
    <property type="entry name" value="Sialidases"/>
    <property type="match status" value="1"/>
</dbReference>
<dbReference type="PROSITE" id="PS51257">
    <property type="entry name" value="PROKAR_LIPOPROTEIN"/>
    <property type="match status" value="1"/>
</dbReference>
<gene>
    <name evidence="3" type="ORF">JKG61_11655</name>
</gene>
<comment type="caution">
    <text evidence="3">The sequence shown here is derived from an EMBL/GenBank/DDBJ whole genome shotgun (WGS) entry which is preliminary data.</text>
</comment>
<name>A0ABS1R3X8_9SPHI</name>
<proteinExistence type="predicted"/>
<evidence type="ECO:0000313" key="3">
    <source>
        <dbReference type="EMBL" id="MBL1409407.1"/>
    </source>
</evidence>
<protein>
    <submittedName>
        <fullName evidence="3">IPT/TIG domain-containing protein</fullName>
    </submittedName>
</protein>
<dbReference type="Gene3D" id="2.60.40.10">
    <property type="entry name" value="Immunoglobulins"/>
    <property type="match status" value="1"/>
</dbReference>
<dbReference type="SUPFAM" id="SSF81296">
    <property type="entry name" value="E set domains"/>
    <property type="match status" value="1"/>
</dbReference>
<evidence type="ECO:0000313" key="4">
    <source>
        <dbReference type="Proteomes" id="UP000625283"/>
    </source>
</evidence>
<dbReference type="Proteomes" id="UP000625283">
    <property type="component" value="Unassembled WGS sequence"/>
</dbReference>
<dbReference type="Pfam" id="PF01833">
    <property type="entry name" value="TIG"/>
    <property type="match status" value="1"/>
</dbReference>
<dbReference type="CDD" id="cd15482">
    <property type="entry name" value="Sialidase_non-viral"/>
    <property type="match status" value="1"/>
</dbReference>
<feature type="signal peptide" evidence="1">
    <location>
        <begin position="1"/>
        <end position="21"/>
    </location>
</feature>
<dbReference type="RefSeq" id="WP_202103150.1">
    <property type="nucleotide sequence ID" value="NZ_JAERTY010000005.1"/>
</dbReference>
<organism evidence="3 4">
    <name type="scientific">Sphingobacterium faecale</name>
    <dbReference type="NCBI Taxonomy" id="2803775"/>
    <lineage>
        <taxon>Bacteria</taxon>
        <taxon>Pseudomonadati</taxon>
        <taxon>Bacteroidota</taxon>
        <taxon>Sphingobacteriia</taxon>
        <taxon>Sphingobacteriales</taxon>
        <taxon>Sphingobacteriaceae</taxon>
        <taxon>Sphingobacterium</taxon>
    </lineage>
</organism>
<reference evidence="3 4" key="1">
    <citation type="submission" date="2021-01" db="EMBL/GenBank/DDBJ databases">
        <title>C459-1 draft genome sequence.</title>
        <authorList>
            <person name="Zhang X.-F."/>
        </authorList>
    </citation>
    <scope>NUCLEOTIDE SEQUENCE [LARGE SCALE GENOMIC DNA]</scope>
    <source>
        <strain evidence="4">C459-1</strain>
    </source>
</reference>
<feature type="domain" description="IPT/TIG" evidence="2">
    <location>
        <begin position="40"/>
        <end position="113"/>
    </location>
</feature>
<sequence length="561" mass="61227">MKMMLFKILCILILLSGISCAKKIDEPKVDEESAVLLKMILPNVAASGSTIQLQGRGFGSDLTNVEVKFGEAKAEILELKNDVIEVKVPVLAGGTKVDVAVNLGGVNSNLKSFRVRNIEEIVLEEKDTVEWTENKNANIVAIEQGVLSYNEQVVKYIRNGKQLLEVEMGKPSIVVVADEEVGWGFYNFPSIRRSLSGQLAAGWSMAHDDASSYGKPGVGINSAVSNDGGVTWTTVIKGPTGAGMLLSNGDRISISTPAAVPLEELELPVPLATLQDQSTYGRVFRVYDYSKLPLQLQGTYQARMKKGQTSWITERGVLNSPKLARYADGNLFPIVWWGDLQETSDGLYICPYPGFEINQSGGISPAGVICYKSTDFGKNWVKQGSIIYQPDLALDPNGSKRNTLGWTEPAFAALKNGTFLSILRTQDGFGKSPMYWTTSTNKGVSWSTPKVFTGSGVLPKLLELNNGVVAMAAGRPGVQLRFMLNSDPNDWTEPFEMLPWAGSDLQQSEGNVNTGASCGYTQLLKIDDNSFLIIYSDFQHKTAEGQIRKSIKVRKVTVKKV</sequence>
<dbReference type="InterPro" id="IPR036278">
    <property type="entry name" value="Sialidase_sf"/>
</dbReference>
<dbReference type="InterPro" id="IPR013783">
    <property type="entry name" value="Ig-like_fold"/>
</dbReference>
<keyword evidence="1" id="KW-0732">Signal</keyword>
<dbReference type="EMBL" id="JAERTY010000005">
    <property type="protein sequence ID" value="MBL1409407.1"/>
    <property type="molecule type" value="Genomic_DNA"/>
</dbReference>
<dbReference type="InterPro" id="IPR014756">
    <property type="entry name" value="Ig_E-set"/>
</dbReference>
<evidence type="ECO:0000259" key="2">
    <source>
        <dbReference type="Pfam" id="PF01833"/>
    </source>
</evidence>
<accession>A0ABS1R3X8</accession>
<keyword evidence="4" id="KW-1185">Reference proteome</keyword>
<dbReference type="InterPro" id="IPR002909">
    <property type="entry name" value="IPT_dom"/>
</dbReference>